<proteinExistence type="predicted"/>
<dbReference type="EMBL" id="JABSTR010000004">
    <property type="protein sequence ID" value="KAH9369060.1"/>
    <property type="molecule type" value="Genomic_DNA"/>
</dbReference>
<gene>
    <name evidence="3" type="ORF">HPB48_002594</name>
</gene>
<evidence type="ECO:0000259" key="2">
    <source>
        <dbReference type="Pfam" id="PF14529"/>
    </source>
</evidence>
<dbReference type="VEuPathDB" id="VectorBase:HLOH_043319"/>
<protein>
    <recommendedName>
        <fullName evidence="2">Endonuclease/exonuclease/phosphatase domain-containing protein</fullName>
    </recommendedName>
</protein>
<name>A0A9J6G3V3_HAELO</name>
<sequence length="235" mass="26563">MAHGVVVSFTTLIAPIQLVNVYHRPGKRVPPLDSLFPTSARQTPPRLVLGDFNCPHPLWGYPRIGIGGRALAEIVQRKSYSLLTDPDVPTRTGHSAARDTTPDLAFYIGPGCPTWSHTHEFLGSDHAILEITLSSTRPRRRAHKPTKLTDWHAIRQASFPPLDPADPDSWLQQIQDLCQRHTKRDYPNTEAPYIDTHLLHLWDARRSLRRGQPQKTQSETVPPYKYLDPRGPNVC</sequence>
<dbReference type="InterPro" id="IPR036691">
    <property type="entry name" value="Endo/exonu/phosph_ase_sf"/>
</dbReference>
<dbReference type="Gene3D" id="3.60.10.10">
    <property type="entry name" value="Endonuclease/exonuclease/phosphatase"/>
    <property type="match status" value="1"/>
</dbReference>
<dbReference type="Proteomes" id="UP000821853">
    <property type="component" value="Chromosome 2"/>
</dbReference>
<comment type="caution">
    <text evidence="3">The sequence shown here is derived from an EMBL/GenBank/DDBJ whole genome shotgun (WGS) entry which is preliminary data.</text>
</comment>
<dbReference type="InterPro" id="IPR005135">
    <property type="entry name" value="Endo/exonuclease/phosphatase"/>
</dbReference>
<dbReference type="SUPFAM" id="SSF56219">
    <property type="entry name" value="DNase I-like"/>
    <property type="match status" value="1"/>
</dbReference>
<dbReference type="Pfam" id="PF14529">
    <property type="entry name" value="Exo_endo_phos_2"/>
    <property type="match status" value="1"/>
</dbReference>
<reference evidence="3 4" key="1">
    <citation type="journal article" date="2020" name="Cell">
        <title>Large-Scale Comparative Analyses of Tick Genomes Elucidate Their Genetic Diversity and Vector Capacities.</title>
        <authorList>
            <consortium name="Tick Genome and Microbiome Consortium (TIGMIC)"/>
            <person name="Jia N."/>
            <person name="Wang J."/>
            <person name="Shi W."/>
            <person name="Du L."/>
            <person name="Sun Y."/>
            <person name="Zhan W."/>
            <person name="Jiang J.F."/>
            <person name="Wang Q."/>
            <person name="Zhang B."/>
            <person name="Ji P."/>
            <person name="Bell-Sakyi L."/>
            <person name="Cui X.M."/>
            <person name="Yuan T.T."/>
            <person name="Jiang B.G."/>
            <person name="Yang W.F."/>
            <person name="Lam T.T."/>
            <person name="Chang Q.C."/>
            <person name="Ding S.J."/>
            <person name="Wang X.J."/>
            <person name="Zhu J.G."/>
            <person name="Ruan X.D."/>
            <person name="Zhao L."/>
            <person name="Wei J.T."/>
            <person name="Ye R.Z."/>
            <person name="Que T.C."/>
            <person name="Du C.H."/>
            <person name="Zhou Y.H."/>
            <person name="Cheng J.X."/>
            <person name="Dai P.F."/>
            <person name="Guo W.B."/>
            <person name="Han X.H."/>
            <person name="Huang E.J."/>
            <person name="Li L.F."/>
            <person name="Wei W."/>
            <person name="Gao Y.C."/>
            <person name="Liu J.Z."/>
            <person name="Shao H.Z."/>
            <person name="Wang X."/>
            <person name="Wang C.C."/>
            <person name="Yang T.C."/>
            <person name="Huo Q.B."/>
            <person name="Li W."/>
            <person name="Chen H.Y."/>
            <person name="Chen S.E."/>
            <person name="Zhou L.G."/>
            <person name="Ni X.B."/>
            <person name="Tian J.H."/>
            <person name="Sheng Y."/>
            <person name="Liu T."/>
            <person name="Pan Y.S."/>
            <person name="Xia L.Y."/>
            <person name="Li J."/>
            <person name="Zhao F."/>
            <person name="Cao W.C."/>
        </authorList>
    </citation>
    <scope>NUCLEOTIDE SEQUENCE [LARGE SCALE GENOMIC DNA]</scope>
    <source>
        <strain evidence="3">HaeL-2018</strain>
    </source>
</reference>
<evidence type="ECO:0000313" key="4">
    <source>
        <dbReference type="Proteomes" id="UP000821853"/>
    </source>
</evidence>
<dbReference type="GO" id="GO:0003824">
    <property type="term" value="F:catalytic activity"/>
    <property type="evidence" value="ECO:0007669"/>
    <property type="project" value="InterPro"/>
</dbReference>
<evidence type="ECO:0000256" key="1">
    <source>
        <dbReference type="SAM" id="MobiDB-lite"/>
    </source>
</evidence>
<feature type="domain" description="Endonuclease/exonuclease/phosphatase" evidence="2">
    <location>
        <begin position="16"/>
        <end position="128"/>
    </location>
</feature>
<dbReference type="AlphaFoldDB" id="A0A9J6G3V3"/>
<feature type="region of interest" description="Disordered" evidence="1">
    <location>
        <begin position="209"/>
        <end position="235"/>
    </location>
</feature>
<accession>A0A9J6G3V3</accession>
<dbReference type="OrthoDB" id="409048at2759"/>
<organism evidence="3 4">
    <name type="scientific">Haemaphysalis longicornis</name>
    <name type="common">Bush tick</name>
    <dbReference type="NCBI Taxonomy" id="44386"/>
    <lineage>
        <taxon>Eukaryota</taxon>
        <taxon>Metazoa</taxon>
        <taxon>Ecdysozoa</taxon>
        <taxon>Arthropoda</taxon>
        <taxon>Chelicerata</taxon>
        <taxon>Arachnida</taxon>
        <taxon>Acari</taxon>
        <taxon>Parasitiformes</taxon>
        <taxon>Ixodida</taxon>
        <taxon>Ixodoidea</taxon>
        <taxon>Ixodidae</taxon>
        <taxon>Haemaphysalinae</taxon>
        <taxon>Haemaphysalis</taxon>
    </lineage>
</organism>
<evidence type="ECO:0000313" key="3">
    <source>
        <dbReference type="EMBL" id="KAH9369060.1"/>
    </source>
</evidence>
<keyword evidence="4" id="KW-1185">Reference proteome</keyword>